<protein>
    <submittedName>
        <fullName evidence="1">Uncharacterized protein</fullName>
    </submittedName>
</protein>
<dbReference type="Gene3D" id="3.80.10.10">
    <property type="entry name" value="Ribonuclease Inhibitor"/>
    <property type="match status" value="1"/>
</dbReference>
<organism evidence="1 2">
    <name type="scientific">Datura stramonium</name>
    <name type="common">Jimsonweed</name>
    <name type="synonym">Common thornapple</name>
    <dbReference type="NCBI Taxonomy" id="4076"/>
    <lineage>
        <taxon>Eukaryota</taxon>
        <taxon>Viridiplantae</taxon>
        <taxon>Streptophyta</taxon>
        <taxon>Embryophyta</taxon>
        <taxon>Tracheophyta</taxon>
        <taxon>Spermatophyta</taxon>
        <taxon>Magnoliopsida</taxon>
        <taxon>eudicotyledons</taxon>
        <taxon>Gunneridae</taxon>
        <taxon>Pentapetalae</taxon>
        <taxon>asterids</taxon>
        <taxon>lamiids</taxon>
        <taxon>Solanales</taxon>
        <taxon>Solanaceae</taxon>
        <taxon>Solanoideae</taxon>
        <taxon>Datureae</taxon>
        <taxon>Datura</taxon>
    </lineage>
</organism>
<name>A0ABS8TNN0_DATST</name>
<proteinExistence type="predicted"/>
<sequence>MEKLRHVDINDFPITWEDDERVNFEESTDIVLDNLKTLGMCYMSVADMTPKFWKKFPNLQVLRLHINEFGDVPNYSGCFDFPSTLKVLSLSDIFLTEEIVSKIARLKQLETLKLSEIYFTEEKNWDLIDNSFYTLRVLKLHHVFMTRWICSEVSFPLLQKLVIKSCSKLEEIPFSFANIPKLQLIKLIDCSDSIIHSALKIKEDVQELLGVDYVNLHILKD</sequence>
<keyword evidence="2" id="KW-1185">Reference proteome</keyword>
<gene>
    <name evidence="1" type="ORF">HAX54_013789</name>
</gene>
<dbReference type="EMBL" id="JACEIK010001838">
    <property type="protein sequence ID" value="MCD7472531.1"/>
    <property type="molecule type" value="Genomic_DNA"/>
</dbReference>
<dbReference type="InterPro" id="IPR032675">
    <property type="entry name" value="LRR_dom_sf"/>
</dbReference>
<evidence type="ECO:0000313" key="2">
    <source>
        <dbReference type="Proteomes" id="UP000823775"/>
    </source>
</evidence>
<comment type="caution">
    <text evidence="1">The sequence shown here is derived from an EMBL/GenBank/DDBJ whole genome shotgun (WGS) entry which is preliminary data.</text>
</comment>
<accession>A0ABS8TNN0</accession>
<dbReference type="PANTHER" id="PTHR15140">
    <property type="entry name" value="TUBULIN-SPECIFIC CHAPERONE E"/>
    <property type="match status" value="1"/>
</dbReference>
<dbReference type="SUPFAM" id="SSF52058">
    <property type="entry name" value="L domain-like"/>
    <property type="match status" value="1"/>
</dbReference>
<reference evidence="1 2" key="1">
    <citation type="journal article" date="2021" name="BMC Genomics">
        <title>Datura genome reveals duplications of psychoactive alkaloid biosynthetic genes and high mutation rate following tissue culture.</title>
        <authorList>
            <person name="Rajewski A."/>
            <person name="Carter-House D."/>
            <person name="Stajich J."/>
            <person name="Litt A."/>
        </authorList>
    </citation>
    <scope>NUCLEOTIDE SEQUENCE [LARGE SCALE GENOMIC DNA]</scope>
    <source>
        <strain evidence="1">AR-01</strain>
    </source>
</reference>
<evidence type="ECO:0000313" key="1">
    <source>
        <dbReference type="EMBL" id="MCD7472531.1"/>
    </source>
</evidence>
<dbReference type="PANTHER" id="PTHR15140:SF55">
    <property type="entry name" value="LATE BLIGHT RESISTANCE PROTEIN HOMOLOG R1C-3"/>
    <property type="match status" value="1"/>
</dbReference>
<dbReference type="Proteomes" id="UP000823775">
    <property type="component" value="Unassembled WGS sequence"/>
</dbReference>